<evidence type="ECO:0000313" key="3">
    <source>
        <dbReference type="Proteomes" id="UP000664209"/>
    </source>
</evidence>
<feature type="transmembrane region" description="Helical" evidence="1">
    <location>
        <begin position="12"/>
        <end position="31"/>
    </location>
</feature>
<reference evidence="2" key="1">
    <citation type="submission" date="2021-03" db="EMBL/GenBank/DDBJ databases">
        <title>Actinotalea soli sp. nov., isolated from soil.</title>
        <authorList>
            <person name="Ping W."/>
            <person name="Zhang J."/>
        </authorList>
    </citation>
    <scope>NUCLEOTIDE SEQUENCE</scope>
    <source>
        <strain evidence="2">BY-33</strain>
    </source>
</reference>
<feature type="transmembrane region" description="Helical" evidence="1">
    <location>
        <begin position="153"/>
        <end position="171"/>
    </location>
</feature>
<proteinExistence type="predicted"/>
<evidence type="ECO:0000256" key="1">
    <source>
        <dbReference type="SAM" id="Phobius"/>
    </source>
</evidence>
<feature type="transmembrane region" description="Helical" evidence="1">
    <location>
        <begin position="178"/>
        <end position="201"/>
    </location>
</feature>
<feature type="transmembrane region" description="Helical" evidence="1">
    <location>
        <begin position="96"/>
        <end position="116"/>
    </location>
</feature>
<evidence type="ECO:0000313" key="2">
    <source>
        <dbReference type="EMBL" id="MBO1752588.1"/>
    </source>
</evidence>
<feature type="transmembrane region" description="Helical" evidence="1">
    <location>
        <begin position="37"/>
        <end position="58"/>
    </location>
</feature>
<name>A0A939RWF6_9CELL</name>
<feature type="transmembrane region" description="Helical" evidence="1">
    <location>
        <begin position="128"/>
        <end position="147"/>
    </location>
</feature>
<protein>
    <submittedName>
        <fullName evidence="2">Uncharacterized protein</fullName>
    </submittedName>
</protein>
<dbReference type="RefSeq" id="WP_208056265.1">
    <property type="nucleotide sequence ID" value="NZ_JAGEMK010000006.1"/>
</dbReference>
<dbReference type="InterPro" id="IPR045393">
    <property type="entry name" value="DUF6518"/>
</dbReference>
<dbReference type="Pfam" id="PF20128">
    <property type="entry name" value="DUF6518"/>
    <property type="match status" value="1"/>
</dbReference>
<organism evidence="2 3">
    <name type="scientific">Actinotalea soli</name>
    <dbReference type="NCBI Taxonomy" id="2819234"/>
    <lineage>
        <taxon>Bacteria</taxon>
        <taxon>Bacillati</taxon>
        <taxon>Actinomycetota</taxon>
        <taxon>Actinomycetes</taxon>
        <taxon>Micrococcales</taxon>
        <taxon>Cellulomonadaceae</taxon>
        <taxon>Actinotalea</taxon>
    </lineage>
</organism>
<keyword evidence="3" id="KW-1185">Reference proteome</keyword>
<dbReference type="AlphaFoldDB" id="A0A939RWF6"/>
<gene>
    <name evidence="2" type="ORF">J4G33_12315</name>
</gene>
<sequence length="207" mass="20951">MTRTERLSGTWARVAVVVVASFLGGMATFFAQGLLPGALTSFANSASGWTLVTVLLLAWARVSTALSAVLGVASFALLTVGYSVSAQMQGLYYDPTLFVVVGVVVGPFIGVATSWLRAESGWRAAAGTALLAGIGLGEAVFGLTAVADTTSPVYWILIGVIGLGLLVGMLLRRIRGAVLVVLTVVGTAAVAGAFVAAYGALGTAPLS</sequence>
<dbReference type="Proteomes" id="UP000664209">
    <property type="component" value="Unassembled WGS sequence"/>
</dbReference>
<keyword evidence="1" id="KW-1133">Transmembrane helix</keyword>
<dbReference type="EMBL" id="JAGEMK010000006">
    <property type="protein sequence ID" value="MBO1752588.1"/>
    <property type="molecule type" value="Genomic_DNA"/>
</dbReference>
<accession>A0A939RWF6</accession>
<keyword evidence="1" id="KW-0472">Membrane</keyword>
<feature type="transmembrane region" description="Helical" evidence="1">
    <location>
        <begin position="65"/>
        <end position="84"/>
    </location>
</feature>
<comment type="caution">
    <text evidence="2">The sequence shown here is derived from an EMBL/GenBank/DDBJ whole genome shotgun (WGS) entry which is preliminary data.</text>
</comment>
<keyword evidence="1" id="KW-0812">Transmembrane</keyword>